<protein>
    <submittedName>
        <fullName evidence="8">Threonine synthase-like 1 isoform X1</fullName>
    </submittedName>
</protein>
<dbReference type="Pfam" id="PF00291">
    <property type="entry name" value="PALP"/>
    <property type="match status" value="1"/>
</dbReference>
<evidence type="ECO:0000313" key="7">
    <source>
        <dbReference type="Proteomes" id="UP000694844"/>
    </source>
</evidence>
<sequence length="751" mass="84740">MLSTLKTSSLWRFLNETKALTSTTLSIKKYQHRRRLNTTTRIFSDRGFVTLATDKQQKQIYNIILMGSPGSGKSTVARILAQKLNKPSIDIDNDVLEPMWGVKISEKLKEKGSKYFIEEEGKALMTVKAENSIISLTGSNPLNDQAMRYIASTGYVIFLDYPAKGILQRLHKMKIDRIVGQEIGTPLADILDHRQITYEQAYDIRILCEENESPESVSEKVIVALKVLEEDQGYVSTRQDKNSVNTQERTSLGEILLQGLAPDGGLYVPALQIPILSKGEWSRLVNIGYRDRALRIMERLMNPCDLHPSKLRIFLERAYNSETFDNEKIFPVRHLQDNQFLLELFHGPTASFKDAALQLMPQMFVDALRNNEPLNNSSRYIILVATSGDTGSAVLDGFRRHAEGSGVGVIVLFPEHGISEVQRLQMTAMSGGNVQVLGIEGDFDLCQTMVKKAFQDQNLATWLSENGNFRLRYRNAANSITWGRLLPQIVFQVSAYLDLVEQKVISLGDEVDVCIPTGNFGNILGAYYAQAMGIPFRRLICASNANNTLTEFINTGVYDIRARQIQKTQSPAIDILKASNLERFLYHMSDRNDQLVRKCFKELEENQCFEVSGQLLKDIQKSLVGKWCSEAECVNTIKKCFETTGYLLDPHTAIAKFVADLVNDGDVPMIINATAHCSKFAPQVLRALGHKKEIKDKTVSEMFDMLHKITESPSMHSKLEECVKSSSINEKVLKPNYEDIEREIKIFSHKI</sequence>
<evidence type="ECO:0000256" key="3">
    <source>
        <dbReference type="ARBA" id="ARBA00022898"/>
    </source>
</evidence>
<dbReference type="PRINTS" id="PR01100">
    <property type="entry name" value="SHIKIMTKNASE"/>
</dbReference>
<dbReference type="InterPro" id="IPR001926">
    <property type="entry name" value="TrpB-like_PALP"/>
</dbReference>
<dbReference type="RefSeq" id="XP_022302792.1">
    <property type="nucleotide sequence ID" value="XM_022447084.1"/>
</dbReference>
<dbReference type="Proteomes" id="UP000694844">
    <property type="component" value="Chromosome 8"/>
</dbReference>
<evidence type="ECO:0000259" key="6">
    <source>
        <dbReference type="Pfam" id="PF14821"/>
    </source>
</evidence>
<comment type="cofactor">
    <cofactor evidence="1 4">
        <name>pyridoxal 5'-phosphate</name>
        <dbReference type="ChEBI" id="CHEBI:597326"/>
    </cofactor>
</comment>
<keyword evidence="7" id="KW-1185">Reference proteome</keyword>
<feature type="modified residue" description="N6-(pyridoxal phosphate)lysine" evidence="4">
    <location>
        <position position="353"/>
    </location>
</feature>
<dbReference type="SUPFAM" id="SSF52540">
    <property type="entry name" value="P-loop containing nucleoside triphosphate hydrolases"/>
    <property type="match status" value="1"/>
</dbReference>
<evidence type="ECO:0000256" key="1">
    <source>
        <dbReference type="ARBA" id="ARBA00001933"/>
    </source>
</evidence>
<organism evidence="7 8">
    <name type="scientific">Crassostrea virginica</name>
    <name type="common">Eastern oyster</name>
    <dbReference type="NCBI Taxonomy" id="6565"/>
    <lineage>
        <taxon>Eukaryota</taxon>
        <taxon>Metazoa</taxon>
        <taxon>Spiralia</taxon>
        <taxon>Lophotrochozoa</taxon>
        <taxon>Mollusca</taxon>
        <taxon>Bivalvia</taxon>
        <taxon>Autobranchia</taxon>
        <taxon>Pteriomorphia</taxon>
        <taxon>Ostreida</taxon>
        <taxon>Ostreoidea</taxon>
        <taxon>Ostreidae</taxon>
        <taxon>Crassostrea</taxon>
    </lineage>
</organism>
<keyword evidence="3 4" id="KW-0663">Pyridoxal phosphate</keyword>
<dbReference type="GO" id="GO:0005737">
    <property type="term" value="C:cytoplasm"/>
    <property type="evidence" value="ECO:0007669"/>
    <property type="project" value="TreeGrafter"/>
</dbReference>
<evidence type="ECO:0000259" key="5">
    <source>
        <dbReference type="Pfam" id="PF00291"/>
    </source>
</evidence>
<gene>
    <name evidence="8" type="primary">LOC111110542</name>
</gene>
<dbReference type="Gene3D" id="3.90.1380.10">
    <property type="entry name" value="Threonine synthase, N-terminal domain"/>
    <property type="match status" value="1"/>
</dbReference>
<dbReference type="InterPro" id="IPR000623">
    <property type="entry name" value="Shikimate_kinase/TSH1"/>
</dbReference>
<dbReference type="AlphaFoldDB" id="A0A8B8BHE4"/>
<dbReference type="Gene3D" id="3.40.50.300">
    <property type="entry name" value="P-loop containing nucleotide triphosphate hydrolases"/>
    <property type="match status" value="1"/>
</dbReference>
<proteinExistence type="inferred from homology"/>
<reference evidence="8" key="1">
    <citation type="submission" date="2025-08" db="UniProtKB">
        <authorList>
            <consortium name="RefSeq"/>
        </authorList>
    </citation>
    <scope>IDENTIFICATION</scope>
    <source>
        <tissue evidence="8">Whole sample</tissue>
    </source>
</reference>
<dbReference type="KEGG" id="cvn:111110542"/>
<dbReference type="InterPro" id="IPR037158">
    <property type="entry name" value="Thr_synth_N_sf"/>
</dbReference>
<dbReference type="Gene3D" id="3.40.50.1100">
    <property type="match status" value="2"/>
</dbReference>
<dbReference type="InterPro" id="IPR036052">
    <property type="entry name" value="TrpB-like_PALP_sf"/>
</dbReference>
<dbReference type="PANTHER" id="PTHR43515:SF1">
    <property type="entry name" value="THREONINE SYNTHASE-LIKE 1"/>
    <property type="match status" value="1"/>
</dbReference>
<dbReference type="SUPFAM" id="SSF53686">
    <property type="entry name" value="Tryptophan synthase beta subunit-like PLP-dependent enzymes"/>
    <property type="match status" value="1"/>
</dbReference>
<dbReference type="CDD" id="cd01560">
    <property type="entry name" value="Thr-synth_2"/>
    <property type="match status" value="1"/>
</dbReference>
<dbReference type="InterPro" id="IPR004450">
    <property type="entry name" value="Thr_synthase-like"/>
</dbReference>
<dbReference type="Pfam" id="PF01202">
    <property type="entry name" value="SKI"/>
    <property type="match status" value="1"/>
</dbReference>
<dbReference type="InterPro" id="IPR029144">
    <property type="entry name" value="Thr_synth_N"/>
</dbReference>
<dbReference type="InterPro" id="IPR027417">
    <property type="entry name" value="P-loop_NTPase"/>
</dbReference>
<evidence type="ECO:0000256" key="2">
    <source>
        <dbReference type="ARBA" id="ARBA00005517"/>
    </source>
</evidence>
<comment type="similarity">
    <text evidence="2">Belongs to the threonine synthase family.</text>
</comment>
<dbReference type="HAMAP" id="MF_00109">
    <property type="entry name" value="Shikimate_kinase"/>
    <property type="match status" value="1"/>
</dbReference>
<feature type="domain" description="Threonine synthase N-terminal" evidence="6">
    <location>
        <begin position="234"/>
        <end position="319"/>
    </location>
</feature>
<dbReference type="Pfam" id="PF14821">
    <property type="entry name" value="Thr_synth_N"/>
    <property type="match status" value="1"/>
</dbReference>
<accession>A0A8B8BHE4</accession>
<dbReference type="GeneID" id="111110542"/>
<dbReference type="InterPro" id="IPR031322">
    <property type="entry name" value="Shikimate/glucono_kinase"/>
</dbReference>
<dbReference type="NCBIfam" id="TIGR00260">
    <property type="entry name" value="thrC"/>
    <property type="match status" value="1"/>
</dbReference>
<evidence type="ECO:0000313" key="8">
    <source>
        <dbReference type="RefSeq" id="XP_022302792.1"/>
    </source>
</evidence>
<feature type="domain" description="Tryptophan synthase beta chain-like PALP" evidence="5">
    <location>
        <begin position="342"/>
        <end position="666"/>
    </location>
</feature>
<evidence type="ECO:0000256" key="4">
    <source>
        <dbReference type="PIRSR" id="PIRSR604450-51"/>
    </source>
</evidence>
<dbReference type="PANTHER" id="PTHR43515">
    <property type="entry name" value="THREONINE SYNTHASE-LIKE 1"/>
    <property type="match status" value="1"/>
</dbReference>
<dbReference type="OrthoDB" id="5203861at2759"/>
<dbReference type="CDD" id="cd00464">
    <property type="entry name" value="SK"/>
    <property type="match status" value="1"/>
</dbReference>
<name>A0A8B8BHE4_CRAVI</name>